<gene>
    <name evidence="1" type="ORF">DF3PB_40038</name>
</gene>
<sequence>MLKFLSLFIGLASALAAQTIREARLDPKQAVDLPVSREVTTVMFPGPITAVAGADMLIEGGKQSVEVEEGTPLRFHVSHAPGSNFILLRSLQPDTAARLTAIYDGSAYVLNLRTVAADSTASVIFQPAAQVAAVRVETPPEPVKFSPRIGLSLLDRARAYPVLAKSLPKAVEGVTLRAQNRKVELPDVEVTVQEVYRFSREDAVVFLLRLKNTTDRTLDLAPSTFAARVANEKFEQSIANGPRSLAPGESADAEFAVVGMPDGTRNDLSADNAFTILVNTSRREAVATTEPTAPAATEAPKS</sequence>
<organism evidence="1">
    <name type="scientific">metagenome</name>
    <dbReference type="NCBI Taxonomy" id="256318"/>
    <lineage>
        <taxon>unclassified sequences</taxon>
        <taxon>metagenomes</taxon>
    </lineage>
</organism>
<accession>A0A380THQ6</accession>
<protein>
    <submittedName>
        <fullName evidence="1">Uncharacterized protein</fullName>
    </submittedName>
</protein>
<reference evidence="1" key="1">
    <citation type="submission" date="2018-07" db="EMBL/GenBank/DDBJ databases">
        <authorList>
            <person name="Quirk P.G."/>
            <person name="Krulwich T.A."/>
        </authorList>
    </citation>
    <scope>NUCLEOTIDE SEQUENCE</scope>
</reference>
<evidence type="ECO:0000313" key="1">
    <source>
        <dbReference type="EMBL" id="SUS07241.1"/>
    </source>
</evidence>
<name>A0A380THQ6_9ZZZZ</name>
<dbReference type="AlphaFoldDB" id="A0A380THQ6"/>
<dbReference type="EMBL" id="UIDG01000334">
    <property type="protein sequence ID" value="SUS07241.1"/>
    <property type="molecule type" value="Genomic_DNA"/>
</dbReference>
<proteinExistence type="predicted"/>